<protein>
    <submittedName>
        <fullName evidence="2">Uncharacterized protein</fullName>
    </submittedName>
</protein>
<dbReference type="Proteomes" id="UP001144451">
    <property type="component" value="Unassembled WGS sequence"/>
</dbReference>
<proteinExistence type="predicted"/>
<gene>
    <name evidence="2" type="ORF">BCONGLO52_13400</name>
</gene>
<comment type="caution">
    <text evidence="2">The sequence shown here is derived from an EMBL/GenBank/DDBJ whole genome shotgun (WGS) entry which is preliminary data.</text>
</comment>
<sequence length="62" mass="6695">MWWCSRRQSACDGAAEAEPGPGRDMGPGWLEGAADALADEASLPEWAEIAREHDRAVTGARR</sequence>
<reference evidence="2" key="1">
    <citation type="submission" date="2022-12" db="EMBL/GenBank/DDBJ databases">
        <title>Reference genome sequencing for broad-spectrum identification of bacterial and archaeal isolates by mass spectrometry.</title>
        <authorList>
            <person name="Sekiguchi Y."/>
            <person name="Tourlousse D.M."/>
        </authorList>
    </citation>
    <scope>NUCLEOTIDE SEQUENCE</scope>
    <source>
        <strain evidence="2">5-2</strain>
    </source>
</reference>
<name>A0ABQ5RF46_9MICO</name>
<evidence type="ECO:0000313" key="3">
    <source>
        <dbReference type="Proteomes" id="UP001144451"/>
    </source>
</evidence>
<feature type="region of interest" description="Disordered" evidence="1">
    <location>
        <begin position="1"/>
        <end position="30"/>
    </location>
</feature>
<keyword evidence="3" id="KW-1185">Reference proteome</keyword>
<evidence type="ECO:0000313" key="2">
    <source>
        <dbReference type="EMBL" id="GLI30499.1"/>
    </source>
</evidence>
<accession>A0ABQ5RF46</accession>
<dbReference type="EMBL" id="BSDQ01000001">
    <property type="protein sequence ID" value="GLI30499.1"/>
    <property type="molecule type" value="Genomic_DNA"/>
</dbReference>
<organism evidence="2 3">
    <name type="scientific">Brachybacterium conglomeratum</name>
    <dbReference type="NCBI Taxonomy" id="47846"/>
    <lineage>
        <taxon>Bacteria</taxon>
        <taxon>Bacillati</taxon>
        <taxon>Actinomycetota</taxon>
        <taxon>Actinomycetes</taxon>
        <taxon>Micrococcales</taxon>
        <taxon>Dermabacteraceae</taxon>
        <taxon>Brachybacterium</taxon>
    </lineage>
</organism>
<evidence type="ECO:0000256" key="1">
    <source>
        <dbReference type="SAM" id="MobiDB-lite"/>
    </source>
</evidence>